<comment type="caution">
    <text evidence="9">The sequence shown here is derived from an EMBL/GenBank/DDBJ whole genome shotgun (WGS) entry which is preliminary data.</text>
</comment>
<dbReference type="InterPro" id="IPR024478">
    <property type="entry name" value="HlyB_4HB_MCP"/>
</dbReference>
<dbReference type="EMBL" id="JAHXZI010000029">
    <property type="protein sequence ID" value="MBW6439569.1"/>
    <property type="molecule type" value="Genomic_DNA"/>
</dbReference>
<keyword evidence="6" id="KW-0472">Membrane</keyword>
<dbReference type="Pfam" id="PF00015">
    <property type="entry name" value="MCPsignal"/>
    <property type="match status" value="1"/>
</dbReference>
<comment type="similarity">
    <text evidence="4">Belongs to the methyl-accepting chemotaxis (MCP) protein family.</text>
</comment>
<dbReference type="SMART" id="SM00304">
    <property type="entry name" value="HAMP"/>
    <property type="match status" value="1"/>
</dbReference>
<dbReference type="Pfam" id="PF12729">
    <property type="entry name" value="4HB_MCP_1"/>
    <property type="match status" value="1"/>
</dbReference>
<proteinExistence type="inferred from homology"/>
<evidence type="ECO:0000313" key="9">
    <source>
        <dbReference type="EMBL" id="MBW6439569.1"/>
    </source>
</evidence>
<evidence type="ECO:0000256" key="5">
    <source>
        <dbReference type="PROSITE-ProRule" id="PRU00284"/>
    </source>
</evidence>
<organism evidence="9 10">
    <name type="scientific">Actinoplanes hulinensis</name>
    <dbReference type="NCBI Taxonomy" id="1144547"/>
    <lineage>
        <taxon>Bacteria</taxon>
        <taxon>Bacillati</taxon>
        <taxon>Actinomycetota</taxon>
        <taxon>Actinomycetes</taxon>
        <taxon>Micromonosporales</taxon>
        <taxon>Micromonosporaceae</taxon>
        <taxon>Actinoplanes</taxon>
    </lineage>
</organism>
<name>A0ABS7BFD5_9ACTN</name>
<dbReference type="PANTHER" id="PTHR32089">
    <property type="entry name" value="METHYL-ACCEPTING CHEMOTAXIS PROTEIN MCPB"/>
    <property type="match status" value="1"/>
</dbReference>
<sequence length="537" mass="56659">MTISQQVTGGFGRWVDNRRMKTKILSVIGVLAVTATAQGLLSLDRLSALNDNASYLYQRGVLSQEHVDTLALIMRRTTEDSFNQALSTTDENMTRFEKAMAADDAAFDTQARVYRAESVAPERVDELVAAWDEYRTEGRQQITAARRRNDVAEIERLRDELAEPQIVKAAAITRELITMEQQDSEKQADEANAVHESARRQMIVFLVTGLVLAVAFGLFVARRIAGALRRVSTAVDGLAAGDLTATANVTSHDELGRMAAGLDTATGRLRETVSMLGTHGETLAGAAHELTTVSQQMADSAERTDGQAGGVSTAADIVSHHVETVAAAADQMGASIQEIAASATDAATVAQNAVQVAEQTNRTVSKLGRSSADIGAVIKLITTIAEQTNLLALNATIEAARAGDAGKGFAVVASEVKDLAQATTSATEEISTLIQTIQGDTGAAVDAITQISEIIDQVHGYTTTIAAAVEEQTAATSEIGRSAAQAASGSADIAHNITGVADAAQLTSSGTREAQNAACELERMSSEMQRLVATFRV</sequence>
<dbReference type="SUPFAM" id="SSF58104">
    <property type="entry name" value="Methyl-accepting chemotaxis protein (MCP) signaling domain"/>
    <property type="match status" value="1"/>
</dbReference>
<dbReference type="InterPro" id="IPR003660">
    <property type="entry name" value="HAMP_dom"/>
</dbReference>
<feature type="transmembrane region" description="Helical" evidence="6">
    <location>
        <begin position="202"/>
        <end position="221"/>
    </location>
</feature>
<dbReference type="CDD" id="cd06225">
    <property type="entry name" value="HAMP"/>
    <property type="match status" value="1"/>
</dbReference>
<dbReference type="Pfam" id="PF00672">
    <property type="entry name" value="HAMP"/>
    <property type="match status" value="1"/>
</dbReference>
<keyword evidence="2 6" id="KW-1133">Transmembrane helix</keyword>
<evidence type="ECO:0000313" key="10">
    <source>
        <dbReference type="Proteomes" id="UP001519863"/>
    </source>
</evidence>
<dbReference type="RefSeq" id="WP_220148714.1">
    <property type="nucleotide sequence ID" value="NZ_JAHXZI010000029.1"/>
</dbReference>
<evidence type="ECO:0000259" key="7">
    <source>
        <dbReference type="PROSITE" id="PS50111"/>
    </source>
</evidence>
<feature type="domain" description="Methyl-accepting transducer" evidence="7">
    <location>
        <begin position="279"/>
        <end position="522"/>
    </location>
</feature>
<dbReference type="Gene3D" id="1.10.287.950">
    <property type="entry name" value="Methyl-accepting chemotaxis protein"/>
    <property type="match status" value="1"/>
</dbReference>
<dbReference type="Proteomes" id="UP001519863">
    <property type="component" value="Unassembled WGS sequence"/>
</dbReference>
<evidence type="ECO:0000256" key="1">
    <source>
        <dbReference type="ARBA" id="ARBA00022692"/>
    </source>
</evidence>
<evidence type="ECO:0000256" key="3">
    <source>
        <dbReference type="ARBA" id="ARBA00023224"/>
    </source>
</evidence>
<reference evidence="9 10" key="1">
    <citation type="journal article" date="2013" name="Antonie Van Leeuwenhoek">
        <title>Actinoplanes hulinensis sp. nov., a novel actinomycete isolated from soybean root (Glycine max (L.) Merr).</title>
        <authorList>
            <person name="Shen Y."/>
            <person name="Liu C."/>
            <person name="Wang X."/>
            <person name="Zhao J."/>
            <person name="Jia F."/>
            <person name="Zhang Y."/>
            <person name="Wang L."/>
            <person name="Yang D."/>
            <person name="Xiang W."/>
        </authorList>
    </citation>
    <scope>NUCLEOTIDE SEQUENCE [LARGE SCALE GENOMIC DNA]</scope>
    <source>
        <strain evidence="9 10">NEAU-M9</strain>
    </source>
</reference>
<accession>A0ABS7BFD5</accession>
<dbReference type="InterPro" id="IPR004090">
    <property type="entry name" value="Chemotax_Me-accpt_rcpt"/>
</dbReference>
<feature type="domain" description="HAMP" evidence="8">
    <location>
        <begin position="222"/>
        <end position="274"/>
    </location>
</feature>
<keyword evidence="10" id="KW-1185">Reference proteome</keyword>
<keyword evidence="1 6" id="KW-0812">Transmembrane</keyword>
<dbReference type="InterPro" id="IPR004089">
    <property type="entry name" value="MCPsignal_dom"/>
</dbReference>
<evidence type="ECO:0000256" key="6">
    <source>
        <dbReference type="SAM" id="Phobius"/>
    </source>
</evidence>
<protein>
    <submittedName>
        <fullName evidence="9">Methyl-accepting chemotaxis protein</fullName>
    </submittedName>
</protein>
<evidence type="ECO:0000256" key="2">
    <source>
        <dbReference type="ARBA" id="ARBA00022989"/>
    </source>
</evidence>
<gene>
    <name evidence="9" type="ORF">KZ829_38170</name>
</gene>
<evidence type="ECO:0000256" key="4">
    <source>
        <dbReference type="ARBA" id="ARBA00029447"/>
    </source>
</evidence>
<keyword evidence="3 5" id="KW-0807">Transducer</keyword>
<dbReference type="PROSITE" id="PS50111">
    <property type="entry name" value="CHEMOTAXIS_TRANSDUC_2"/>
    <property type="match status" value="1"/>
</dbReference>
<dbReference type="SMART" id="SM00283">
    <property type="entry name" value="MA"/>
    <property type="match status" value="1"/>
</dbReference>
<dbReference type="PANTHER" id="PTHR32089:SF112">
    <property type="entry name" value="LYSOZYME-LIKE PROTEIN-RELATED"/>
    <property type="match status" value="1"/>
</dbReference>
<dbReference type="PROSITE" id="PS50885">
    <property type="entry name" value="HAMP"/>
    <property type="match status" value="1"/>
</dbReference>
<dbReference type="PRINTS" id="PR00260">
    <property type="entry name" value="CHEMTRNSDUCR"/>
</dbReference>
<evidence type="ECO:0000259" key="8">
    <source>
        <dbReference type="PROSITE" id="PS50885"/>
    </source>
</evidence>